<keyword evidence="2" id="KW-0472">Membrane</keyword>
<feature type="transmembrane region" description="Helical" evidence="2">
    <location>
        <begin position="27"/>
        <end position="45"/>
    </location>
</feature>
<keyword evidence="2" id="KW-0812">Transmembrane</keyword>
<protein>
    <submittedName>
        <fullName evidence="3">Permease</fullName>
    </submittedName>
</protein>
<feature type="transmembrane region" description="Helical" evidence="2">
    <location>
        <begin position="77"/>
        <end position="99"/>
    </location>
</feature>
<evidence type="ECO:0000256" key="2">
    <source>
        <dbReference type="SAM" id="Phobius"/>
    </source>
</evidence>
<dbReference type="AlphaFoldDB" id="A0A1Z9Z2D9"/>
<accession>A0A1Z9Z2D9</accession>
<dbReference type="Proteomes" id="UP000196536">
    <property type="component" value="Unassembled WGS sequence"/>
</dbReference>
<dbReference type="EMBL" id="NEXX01000001">
    <property type="protein sequence ID" value="OUY08587.1"/>
    <property type="molecule type" value="Genomic_DNA"/>
</dbReference>
<name>A0A1Z9Z2D9_9GAMM</name>
<gene>
    <name evidence="3" type="ORF">CAP51_02960</name>
</gene>
<dbReference type="PANTHER" id="PTHR36838">
    <property type="entry name" value="AUXIN EFFLUX CARRIER FAMILY PROTEIN"/>
    <property type="match status" value="1"/>
</dbReference>
<dbReference type="PANTHER" id="PTHR36838:SF3">
    <property type="entry name" value="TRANSPORTER AUXIN EFFLUX CARRIER EC FAMILY"/>
    <property type="match status" value="1"/>
</dbReference>
<sequence>MSLMLPTVSFMVGLACADQSPQLKQIFARLLSQLFIPIVIIYNMVFYQAGSIYLMLFSLFSSIMLYVVYRLFSQNKIQALCVSYPNLAWLGFPVALAIFGESVSASMVALYIGGSLFGNVIAVAALSPKLNSWQFFLKRVFLSPPVMALIIAAVLRLLGAHHLTTHVLIDGIYELTKWLMTFSGMFVLGMWLRHVKLQWSDLLQSLQLSVFRIALGSVLCALIWLFLPKMQQQIGMMLLLFFLPPAANIVSLETFYSGTGKSAQYIASGTMISCILLLGFYLAVHFIFNP</sequence>
<keyword evidence="2" id="KW-1133">Transmembrane helix</keyword>
<evidence type="ECO:0000313" key="4">
    <source>
        <dbReference type="Proteomes" id="UP000196536"/>
    </source>
</evidence>
<feature type="transmembrane region" description="Helical" evidence="2">
    <location>
        <begin position="52"/>
        <end position="71"/>
    </location>
</feature>
<feature type="transmembrane region" description="Helical" evidence="2">
    <location>
        <begin position="206"/>
        <end position="227"/>
    </location>
</feature>
<feature type="transmembrane region" description="Helical" evidence="2">
    <location>
        <begin position="108"/>
        <end position="126"/>
    </location>
</feature>
<dbReference type="RefSeq" id="WP_087619256.1">
    <property type="nucleotide sequence ID" value="NZ_NEXX01000001.1"/>
</dbReference>
<feature type="transmembrane region" description="Helical" evidence="2">
    <location>
        <begin position="234"/>
        <end position="252"/>
    </location>
</feature>
<comment type="caution">
    <text evidence="3">The sequence shown here is derived from an EMBL/GenBank/DDBJ whole genome shotgun (WGS) entry which is preliminary data.</text>
</comment>
<feature type="transmembrane region" description="Helical" evidence="2">
    <location>
        <begin position="146"/>
        <end position="163"/>
    </location>
</feature>
<feature type="transmembrane region" description="Helical" evidence="2">
    <location>
        <begin position="264"/>
        <end position="288"/>
    </location>
</feature>
<evidence type="ECO:0000256" key="1">
    <source>
        <dbReference type="ARBA" id="ARBA00022448"/>
    </source>
</evidence>
<reference evidence="3 4" key="1">
    <citation type="submission" date="2017-05" db="EMBL/GenBank/DDBJ databases">
        <title>Acinetobacter populi ANC 5415 (= PBJ7), whole genome shotgun sequencing project.</title>
        <authorList>
            <person name="Nemec A."/>
            <person name="Radolfova-Krizova L."/>
        </authorList>
    </citation>
    <scope>NUCLEOTIDE SEQUENCE [LARGE SCALE GENOMIC DNA]</scope>
    <source>
        <strain evidence="3 4">PBJ7</strain>
    </source>
</reference>
<organism evidence="3 4">
    <name type="scientific">Acinetobacter populi</name>
    <dbReference type="NCBI Taxonomy" id="1582270"/>
    <lineage>
        <taxon>Bacteria</taxon>
        <taxon>Pseudomonadati</taxon>
        <taxon>Pseudomonadota</taxon>
        <taxon>Gammaproteobacteria</taxon>
        <taxon>Moraxellales</taxon>
        <taxon>Moraxellaceae</taxon>
        <taxon>Acinetobacter</taxon>
    </lineage>
</organism>
<keyword evidence="4" id="KW-1185">Reference proteome</keyword>
<keyword evidence="1" id="KW-0813">Transport</keyword>
<proteinExistence type="predicted"/>
<evidence type="ECO:0000313" key="3">
    <source>
        <dbReference type="EMBL" id="OUY08587.1"/>
    </source>
</evidence>
<dbReference type="OrthoDB" id="358752at2"/>
<feature type="transmembrane region" description="Helical" evidence="2">
    <location>
        <begin position="175"/>
        <end position="194"/>
    </location>
</feature>